<feature type="domain" description="Dienelactone hydrolase" evidence="2">
    <location>
        <begin position="17"/>
        <end position="242"/>
    </location>
</feature>
<organism evidence="3 4">
    <name type="scientific">Tsukamurella soli</name>
    <dbReference type="NCBI Taxonomy" id="644556"/>
    <lineage>
        <taxon>Bacteria</taxon>
        <taxon>Bacillati</taxon>
        <taxon>Actinomycetota</taxon>
        <taxon>Actinomycetes</taxon>
        <taxon>Mycobacteriales</taxon>
        <taxon>Tsukamurellaceae</taxon>
        <taxon>Tsukamurella</taxon>
    </lineage>
</organism>
<dbReference type="Gene3D" id="3.40.50.1820">
    <property type="entry name" value="alpha/beta hydrolase"/>
    <property type="match status" value="1"/>
</dbReference>
<dbReference type="EMBL" id="BAABFR010000009">
    <property type="protein sequence ID" value="GAA4386283.1"/>
    <property type="molecule type" value="Genomic_DNA"/>
</dbReference>
<dbReference type="SUPFAM" id="SSF53474">
    <property type="entry name" value="alpha/beta-Hydrolases"/>
    <property type="match status" value="1"/>
</dbReference>
<dbReference type="PANTHER" id="PTHR46623:SF10">
    <property type="entry name" value="CARBOXYMETHYLENEBUTENOLIDASE HOMOLOG"/>
    <property type="match status" value="1"/>
</dbReference>
<dbReference type="RefSeq" id="WP_344991568.1">
    <property type="nucleotide sequence ID" value="NZ_BAABFR010000009.1"/>
</dbReference>
<dbReference type="InterPro" id="IPR051049">
    <property type="entry name" value="Dienelactone_hydrolase-like"/>
</dbReference>
<accession>A0ABP8J7J2</accession>
<name>A0ABP8J7J2_9ACTN</name>
<dbReference type="Proteomes" id="UP001500635">
    <property type="component" value="Unassembled WGS sequence"/>
</dbReference>
<proteinExistence type="predicted"/>
<dbReference type="PANTHER" id="PTHR46623">
    <property type="entry name" value="CARBOXYMETHYLENEBUTENOLIDASE-RELATED"/>
    <property type="match status" value="1"/>
</dbReference>
<keyword evidence="3" id="KW-0378">Hydrolase</keyword>
<dbReference type="Pfam" id="PF01738">
    <property type="entry name" value="DLH"/>
    <property type="match status" value="1"/>
</dbReference>
<evidence type="ECO:0000313" key="4">
    <source>
        <dbReference type="Proteomes" id="UP001500635"/>
    </source>
</evidence>
<sequence>MPCTEVTIPTPDGTASATLHTPDGAGPWPGVIVYFDAAGIREAFQQMADRLAGLGYAVLLPDLYYRAGEYAPFDMKTLFSTPSERDRFRAFSSQLTADAIAGDTGAYLDFLAGRPEVAAGGVGVVGYCMGGRLAMIVAAAHPDRIAAAASFHGGRLADEADPDSPHRTVDKIHATVLVAAAQDDHSFPAEQFERLEQALTAAGVSHTIDTYAAAHGFAVPDNRSYDEAAAERHWVELADLYARALGG</sequence>
<keyword evidence="4" id="KW-1185">Reference proteome</keyword>
<dbReference type="InterPro" id="IPR002925">
    <property type="entry name" value="Dienelactn_hydro"/>
</dbReference>
<evidence type="ECO:0000313" key="3">
    <source>
        <dbReference type="EMBL" id="GAA4386283.1"/>
    </source>
</evidence>
<dbReference type="GO" id="GO:0016787">
    <property type="term" value="F:hydrolase activity"/>
    <property type="evidence" value="ECO:0007669"/>
    <property type="project" value="UniProtKB-KW"/>
</dbReference>
<protein>
    <submittedName>
        <fullName evidence="3">Dienelactone hydrolase family protein</fullName>
    </submittedName>
</protein>
<reference evidence="4" key="1">
    <citation type="journal article" date="2019" name="Int. J. Syst. Evol. Microbiol.">
        <title>The Global Catalogue of Microorganisms (GCM) 10K type strain sequencing project: providing services to taxonomists for standard genome sequencing and annotation.</title>
        <authorList>
            <consortium name="The Broad Institute Genomics Platform"/>
            <consortium name="The Broad Institute Genome Sequencing Center for Infectious Disease"/>
            <person name="Wu L."/>
            <person name="Ma J."/>
        </authorList>
    </citation>
    <scope>NUCLEOTIDE SEQUENCE [LARGE SCALE GENOMIC DNA]</scope>
    <source>
        <strain evidence="4">JCM 17688</strain>
    </source>
</reference>
<evidence type="ECO:0000256" key="1">
    <source>
        <dbReference type="SAM" id="MobiDB-lite"/>
    </source>
</evidence>
<gene>
    <name evidence="3" type="ORF">GCM10023147_09340</name>
</gene>
<evidence type="ECO:0000259" key="2">
    <source>
        <dbReference type="Pfam" id="PF01738"/>
    </source>
</evidence>
<dbReference type="InterPro" id="IPR029058">
    <property type="entry name" value="AB_hydrolase_fold"/>
</dbReference>
<comment type="caution">
    <text evidence="3">The sequence shown here is derived from an EMBL/GenBank/DDBJ whole genome shotgun (WGS) entry which is preliminary data.</text>
</comment>
<feature type="region of interest" description="Disordered" evidence="1">
    <location>
        <begin position="1"/>
        <end position="22"/>
    </location>
</feature>